<dbReference type="PANTHER" id="PTHR43133">
    <property type="entry name" value="RNA POLYMERASE ECF-TYPE SIGMA FACTO"/>
    <property type="match status" value="1"/>
</dbReference>
<dbReference type="Proteomes" id="UP000231480">
    <property type="component" value="Unassembled WGS sequence"/>
</dbReference>
<dbReference type="InterPro" id="IPR007627">
    <property type="entry name" value="RNA_pol_sigma70_r2"/>
</dbReference>
<evidence type="ECO:0000256" key="4">
    <source>
        <dbReference type="ARBA" id="ARBA00023163"/>
    </source>
</evidence>
<dbReference type="SUPFAM" id="SSF88946">
    <property type="entry name" value="Sigma2 domain of RNA polymerase sigma factors"/>
    <property type="match status" value="1"/>
</dbReference>
<keyword evidence="2" id="KW-0805">Transcription regulation</keyword>
<protein>
    <recommendedName>
        <fullName evidence="9">RNA polymerase sigma factor 70 region 4 type 2 domain-containing protein</fullName>
    </recommendedName>
</protein>
<dbReference type="Gene3D" id="1.10.10.10">
    <property type="entry name" value="Winged helix-like DNA-binding domain superfamily/Winged helix DNA-binding domain"/>
    <property type="match status" value="1"/>
</dbReference>
<gene>
    <name evidence="7" type="ORF">COX44_02330</name>
</gene>
<dbReference type="GO" id="GO:0016987">
    <property type="term" value="F:sigma factor activity"/>
    <property type="evidence" value="ECO:0007669"/>
    <property type="project" value="UniProtKB-KW"/>
</dbReference>
<dbReference type="GO" id="GO:0003677">
    <property type="term" value="F:DNA binding"/>
    <property type="evidence" value="ECO:0007669"/>
    <property type="project" value="InterPro"/>
</dbReference>
<name>A0A2G9YCN5_9BACT</name>
<evidence type="ECO:0000256" key="3">
    <source>
        <dbReference type="ARBA" id="ARBA00023082"/>
    </source>
</evidence>
<organism evidence="7 8">
    <name type="scientific">Candidatus Portnoybacteria bacterium CG23_combo_of_CG06-09_8_20_14_all_37_13</name>
    <dbReference type="NCBI Taxonomy" id="1974819"/>
    <lineage>
        <taxon>Bacteria</taxon>
        <taxon>Candidatus Portnoyibacteriota</taxon>
    </lineage>
</organism>
<evidence type="ECO:0008006" key="9">
    <source>
        <dbReference type="Google" id="ProtNLM"/>
    </source>
</evidence>
<dbReference type="Pfam" id="PF08281">
    <property type="entry name" value="Sigma70_r4_2"/>
    <property type="match status" value="1"/>
</dbReference>
<feature type="domain" description="RNA polymerase sigma factor 70 region 4 type 2" evidence="6">
    <location>
        <begin position="82"/>
        <end position="133"/>
    </location>
</feature>
<keyword evidence="3" id="KW-0731">Sigma factor</keyword>
<dbReference type="CDD" id="cd06171">
    <property type="entry name" value="Sigma70_r4"/>
    <property type="match status" value="1"/>
</dbReference>
<evidence type="ECO:0000313" key="8">
    <source>
        <dbReference type="Proteomes" id="UP000231480"/>
    </source>
</evidence>
<dbReference type="InterPro" id="IPR014284">
    <property type="entry name" value="RNA_pol_sigma-70_dom"/>
</dbReference>
<comment type="similarity">
    <text evidence="1">Belongs to the sigma-70 factor family. ECF subfamily.</text>
</comment>
<dbReference type="GO" id="GO:0006352">
    <property type="term" value="P:DNA-templated transcription initiation"/>
    <property type="evidence" value="ECO:0007669"/>
    <property type="project" value="InterPro"/>
</dbReference>
<feature type="domain" description="RNA polymerase sigma-70 region 2" evidence="5">
    <location>
        <begin position="4"/>
        <end position="62"/>
    </location>
</feature>
<dbReference type="AlphaFoldDB" id="A0A2G9YCN5"/>
<evidence type="ECO:0000313" key="7">
    <source>
        <dbReference type="EMBL" id="PIP16995.1"/>
    </source>
</evidence>
<dbReference type="EMBL" id="PCRH01000052">
    <property type="protein sequence ID" value="PIP16995.1"/>
    <property type="molecule type" value="Genomic_DNA"/>
</dbReference>
<reference evidence="7 8" key="1">
    <citation type="submission" date="2017-09" db="EMBL/GenBank/DDBJ databases">
        <title>Depth-based differentiation of microbial function through sediment-hosted aquifers and enrichment of novel symbionts in the deep terrestrial subsurface.</title>
        <authorList>
            <person name="Probst A.J."/>
            <person name="Ladd B."/>
            <person name="Jarett J.K."/>
            <person name="Geller-Mcgrath D.E."/>
            <person name="Sieber C.M."/>
            <person name="Emerson J.B."/>
            <person name="Anantharaman K."/>
            <person name="Thomas B.C."/>
            <person name="Malmstrom R."/>
            <person name="Stieglmeier M."/>
            <person name="Klingl A."/>
            <person name="Woyke T."/>
            <person name="Ryan C.M."/>
            <person name="Banfield J.F."/>
        </authorList>
    </citation>
    <scope>NUCLEOTIDE SEQUENCE [LARGE SCALE GENOMIC DNA]</scope>
    <source>
        <strain evidence="7">CG23_combo_of_CG06-09_8_20_14_all_37_13</strain>
    </source>
</reference>
<dbReference type="InterPro" id="IPR039425">
    <property type="entry name" value="RNA_pol_sigma-70-like"/>
</dbReference>
<dbReference type="PANTHER" id="PTHR43133:SF57">
    <property type="entry name" value="RNA POLYMERASE SIGMA-70 FACTOR"/>
    <property type="match status" value="1"/>
</dbReference>
<evidence type="ECO:0000256" key="2">
    <source>
        <dbReference type="ARBA" id="ARBA00023015"/>
    </source>
</evidence>
<proteinExistence type="inferred from homology"/>
<dbReference type="InterPro" id="IPR036388">
    <property type="entry name" value="WH-like_DNA-bd_sf"/>
</dbReference>
<dbReference type="SUPFAM" id="SSF88659">
    <property type="entry name" value="Sigma3 and sigma4 domains of RNA polymerase sigma factors"/>
    <property type="match status" value="1"/>
</dbReference>
<evidence type="ECO:0000259" key="5">
    <source>
        <dbReference type="Pfam" id="PF04542"/>
    </source>
</evidence>
<feature type="non-terminal residue" evidence="7">
    <location>
        <position position="1"/>
    </location>
</feature>
<sequence>FREPIYRFVYFKVSQREIAEDLASEVFLKTWHYSQTHKIKNLRALSYKIARNLIVDYYKKHKPVFLEEQSIDIGKEDKNYLDIQKALSRLSKNYREVIELYYIEGFSHKEIALILNKKDSTIRVLASRGLKKLKEKL</sequence>
<dbReference type="Gene3D" id="1.10.1740.10">
    <property type="match status" value="1"/>
</dbReference>
<dbReference type="InterPro" id="IPR013249">
    <property type="entry name" value="RNA_pol_sigma70_r4_t2"/>
</dbReference>
<accession>A0A2G9YCN5</accession>
<dbReference type="InterPro" id="IPR013324">
    <property type="entry name" value="RNA_pol_sigma_r3/r4-like"/>
</dbReference>
<evidence type="ECO:0000256" key="1">
    <source>
        <dbReference type="ARBA" id="ARBA00010641"/>
    </source>
</evidence>
<dbReference type="InterPro" id="IPR013325">
    <property type="entry name" value="RNA_pol_sigma_r2"/>
</dbReference>
<dbReference type="Pfam" id="PF04542">
    <property type="entry name" value="Sigma70_r2"/>
    <property type="match status" value="1"/>
</dbReference>
<comment type="caution">
    <text evidence="7">The sequence shown here is derived from an EMBL/GenBank/DDBJ whole genome shotgun (WGS) entry which is preliminary data.</text>
</comment>
<evidence type="ECO:0000259" key="6">
    <source>
        <dbReference type="Pfam" id="PF08281"/>
    </source>
</evidence>
<keyword evidence="4" id="KW-0804">Transcription</keyword>
<dbReference type="NCBIfam" id="TIGR02937">
    <property type="entry name" value="sigma70-ECF"/>
    <property type="match status" value="1"/>
</dbReference>